<organism evidence="2 3">
    <name type="scientific">Solanum tuberosum</name>
    <name type="common">Potato</name>
    <dbReference type="NCBI Taxonomy" id="4113"/>
    <lineage>
        <taxon>Eukaryota</taxon>
        <taxon>Viridiplantae</taxon>
        <taxon>Streptophyta</taxon>
        <taxon>Embryophyta</taxon>
        <taxon>Tracheophyta</taxon>
        <taxon>Spermatophyta</taxon>
        <taxon>Magnoliopsida</taxon>
        <taxon>eudicotyledons</taxon>
        <taxon>Gunneridae</taxon>
        <taxon>Pentapetalae</taxon>
        <taxon>asterids</taxon>
        <taxon>lamiids</taxon>
        <taxon>Solanales</taxon>
        <taxon>Solanaceae</taxon>
        <taxon>Solanoideae</taxon>
        <taxon>Solaneae</taxon>
        <taxon>Solanum</taxon>
    </lineage>
</organism>
<feature type="region of interest" description="Disordered" evidence="1">
    <location>
        <begin position="69"/>
        <end position="116"/>
    </location>
</feature>
<accession>A0ABQ7VE38</accession>
<evidence type="ECO:0000256" key="1">
    <source>
        <dbReference type="SAM" id="MobiDB-lite"/>
    </source>
</evidence>
<proteinExistence type="predicted"/>
<feature type="compositionally biased region" description="Low complexity" evidence="1">
    <location>
        <begin position="70"/>
        <end position="82"/>
    </location>
</feature>
<evidence type="ECO:0000313" key="2">
    <source>
        <dbReference type="EMBL" id="KAH0762311.1"/>
    </source>
</evidence>
<dbReference type="PANTHER" id="PTHR33929:SF12">
    <property type="entry name" value="MEMBRANE-ASSOCIATED KINASE REGULATOR 2-RELATED"/>
    <property type="match status" value="1"/>
</dbReference>
<keyword evidence="3" id="KW-1185">Reference proteome</keyword>
<dbReference type="PANTHER" id="PTHR33929">
    <property type="entry name" value="MEMBRANE-ASSOCIATED KINASE REGULATOR 2-RELATED"/>
    <property type="match status" value="1"/>
</dbReference>
<reference evidence="2 3" key="1">
    <citation type="journal article" date="2021" name="bioRxiv">
        <title>Chromosome-scale and haplotype-resolved genome assembly of a tetraploid potato cultivar.</title>
        <authorList>
            <person name="Sun H."/>
            <person name="Jiao W.-B."/>
            <person name="Krause K."/>
            <person name="Campoy J.A."/>
            <person name="Goel M."/>
            <person name="Folz-Donahue K."/>
            <person name="Kukat C."/>
            <person name="Huettel B."/>
            <person name="Schneeberger K."/>
        </authorList>
    </citation>
    <scope>NUCLEOTIDE SEQUENCE [LARGE SCALE GENOMIC DNA]</scope>
    <source>
        <strain evidence="2">SolTubOtavaFocal</strain>
        <tissue evidence="2">Leaves</tissue>
    </source>
</reference>
<dbReference type="InterPro" id="IPR039619">
    <property type="entry name" value="MAKR2/5"/>
</dbReference>
<dbReference type="EMBL" id="JAIVGD010000013">
    <property type="protein sequence ID" value="KAH0762311.1"/>
    <property type="molecule type" value="Genomic_DNA"/>
</dbReference>
<name>A0ABQ7VE38_SOLTU</name>
<protein>
    <recommendedName>
        <fullName evidence="4">Membrane-associated kinase regulator 2</fullName>
    </recommendedName>
</protein>
<evidence type="ECO:0000313" key="3">
    <source>
        <dbReference type="Proteomes" id="UP000826656"/>
    </source>
</evidence>
<sequence length="330" mass="36455">MESFNFLKFWRTTAAVRDIDSDFDSVKKFADTLDYKGNSAPIETSTDEEIDNDEDSFFDLVLTGINGYPKENNSSNSVSEKSCPVKQGKGKSNSPESPRDVFFTPNTKPQSPNSVLRPSPKFTVCFLGFRKSKPERVIIDDSSTVTQKIQTQKFKVEERESSINDSSKQFARADMGKYLKLMKPLYSRASKRFTEKNQLSSSSSVQALSSPRISSEEKHGNRVAVLEAVRKRLGKSRSTASSFAGASISLMNRRDDSLLEQNDGIQSAILHCKRSYSSARKASVCGRCTKASVDHMGPSCGASACWCWLRVGAESPTYCQPTGSLGMTCL</sequence>
<dbReference type="Proteomes" id="UP000826656">
    <property type="component" value="Unassembled WGS sequence"/>
</dbReference>
<feature type="compositionally biased region" description="Polar residues" evidence="1">
    <location>
        <begin position="104"/>
        <end position="116"/>
    </location>
</feature>
<feature type="compositionally biased region" description="Low complexity" evidence="1">
    <location>
        <begin position="198"/>
        <end position="210"/>
    </location>
</feature>
<comment type="caution">
    <text evidence="2">The sequence shown here is derived from an EMBL/GenBank/DDBJ whole genome shotgun (WGS) entry which is preliminary data.</text>
</comment>
<evidence type="ECO:0008006" key="4">
    <source>
        <dbReference type="Google" id="ProtNLM"/>
    </source>
</evidence>
<gene>
    <name evidence="2" type="ORF">KY290_018384</name>
</gene>
<feature type="region of interest" description="Disordered" evidence="1">
    <location>
        <begin position="197"/>
        <end position="216"/>
    </location>
</feature>